<dbReference type="Gene3D" id="1.10.287.70">
    <property type="match status" value="1"/>
</dbReference>
<evidence type="ECO:0000259" key="3">
    <source>
        <dbReference type="Pfam" id="PF07885"/>
    </source>
</evidence>
<name>G5AC86_PHYSP</name>
<dbReference type="GeneID" id="20661421"/>
<dbReference type="AlphaFoldDB" id="G5AC86"/>
<dbReference type="RefSeq" id="XP_009537724.1">
    <property type="nucleotide sequence ID" value="XM_009539429.1"/>
</dbReference>
<keyword evidence="1" id="KW-1133">Transmembrane helix</keyword>
<dbReference type="PROSITE" id="PS50096">
    <property type="entry name" value="IQ"/>
    <property type="match status" value="1"/>
</dbReference>
<feature type="signal peptide" evidence="2">
    <location>
        <begin position="1"/>
        <end position="16"/>
    </location>
</feature>
<dbReference type="SUPFAM" id="SSF81324">
    <property type="entry name" value="Voltage-gated potassium channels"/>
    <property type="match status" value="1"/>
</dbReference>
<sequence>MLILAVIGILCVSVEGELLGDELAQLVEERREFSSADPLAYSIPFIVLKGVLSGTSGLLVYALVMRYRIVCKIKTMAKQLPPDATFFSAYSGLRSQFLLEVLVCLAHMPLLSADRQIWRWGEYDVLCLDQLDVVVFTRIYLLGRVLRNHFGLNSLSHEARLISSMNQIDLSSIWLTVKFSFQKFPVESALTLLGIDWFSTSAALNFFERASNPTETNASDAFWLTIVTITGVGYGDTFPWTLGGKIVVAIGGIIGGMVIACLLRVVLIDALQLSPREQTVLDVARFYRYVRQRKESAAVLVQQAWKWHRAKSTSKRRARSQKTRLYAAADAFRLLRFAQPPSLAGDSYASSSLSAASMTDVVAKRTERLRERIDDRRRRSCSQLKQTANLLRSVADSS</sequence>
<proteinExistence type="predicted"/>
<dbReference type="Pfam" id="PF07885">
    <property type="entry name" value="Ion_trans_2"/>
    <property type="match status" value="1"/>
</dbReference>
<feature type="transmembrane region" description="Helical" evidence="1">
    <location>
        <begin position="40"/>
        <end position="64"/>
    </location>
</feature>
<keyword evidence="5" id="KW-1185">Reference proteome</keyword>
<dbReference type="GO" id="GO:0016286">
    <property type="term" value="F:small conductance calcium-activated potassium channel activity"/>
    <property type="evidence" value="ECO:0007669"/>
    <property type="project" value="InterPro"/>
</dbReference>
<dbReference type="OMA" id="AWKWHRA"/>
<dbReference type="GO" id="GO:0016020">
    <property type="term" value="C:membrane"/>
    <property type="evidence" value="ECO:0007669"/>
    <property type="project" value="InterPro"/>
</dbReference>
<organism evidence="4 5">
    <name type="scientific">Phytophthora sojae (strain P6497)</name>
    <name type="common">Soybean stem and root rot agent</name>
    <name type="synonym">Phytophthora megasperma f. sp. glycines</name>
    <dbReference type="NCBI Taxonomy" id="1094619"/>
    <lineage>
        <taxon>Eukaryota</taxon>
        <taxon>Sar</taxon>
        <taxon>Stramenopiles</taxon>
        <taxon>Oomycota</taxon>
        <taxon>Peronosporomycetes</taxon>
        <taxon>Peronosporales</taxon>
        <taxon>Peronosporaceae</taxon>
        <taxon>Phytophthora</taxon>
    </lineage>
</organism>
<keyword evidence="1" id="KW-0812">Transmembrane</keyword>
<evidence type="ECO:0000313" key="5">
    <source>
        <dbReference type="Proteomes" id="UP000002640"/>
    </source>
</evidence>
<keyword evidence="1" id="KW-0472">Membrane</keyword>
<dbReference type="SMR" id="G5AC86"/>
<feature type="domain" description="Potassium channel" evidence="3">
    <location>
        <begin position="203"/>
        <end position="266"/>
    </location>
</feature>
<reference evidence="4 5" key="1">
    <citation type="journal article" date="2006" name="Science">
        <title>Phytophthora genome sequences uncover evolutionary origins and mechanisms of pathogenesis.</title>
        <authorList>
            <person name="Tyler B.M."/>
            <person name="Tripathy S."/>
            <person name="Zhang X."/>
            <person name="Dehal P."/>
            <person name="Jiang R.H."/>
            <person name="Aerts A."/>
            <person name="Arredondo F.D."/>
            <person name="Baxter L."/>
            <person name="Bensasson D."/>
            <person name="Beynon J.L."/>
            <person name="Chapman J."/>
            <person name="Damasceno C.M."/>
            <person name="Dorrance A.E."/>
            <person name="Dou D."/>
            <person name="Dickerman A.W."/>
            <person name="Dubchak I.L."/>
            <person name="Garbelotto M."/>
            <person name="Gijzen M."/>
            <person name="Gordon S.G."/>
            <person name="Govers F."/>
            <person name="Grunwald N.J."/>
            <person name="Huang W."/>
            <person name="Ivors K.L."/>
            <person name="Jones R.W."/>
            <person name="Kamoun S."/>
            <person name="Krampis K."/>
            <person name="Lamour K.H."/>
            <person name="Lee M.K."/>
            <person name="McDonald W.H."/>
            <person name="Medina M."/>
            <person name="Meijer H.J."/>
            <person name="Nordberg E.K."/>
            <person name="Maclean D.J."/>
            <person name="Ospina-Giraldo M.D."/>
            <person name="Morris P.F."/>
            <person name="Phuntumart V."/>
            <person name="Putnam N.H."/>
            <person name="Rash S."/>
            <person name="Rose J.K."/>
            <person name="Sakihama Y."/>
            <person name="Salamov A.A."/>
            <person name="Savidor A."/>
            <person name="Scheuring C.F."/>
            <person name="Smith B.M."/>
            <person name="Sobral B.W."/>
            <person name="Terry A."/>
            <person name="Torto-Alalibo T.A."/>
            <person name="Win J."/>
            <person name="Xu Z."/>
            <person name="Zhang H."/>
            <person name="Grigoriev I.V."/>
            <person name="Rokhsar D.S."/>
            <person name="Boore J.L."/>
        </authorList>
    </citation>
    <scope>NUCLEOTIDE SEQUENCE [LARGE SCALE GENOMIC DNA]</scope>
    <source>
        <strain evidence="4 5">P6497</strain>
    </source>
</reference>
<gene>
    <name evidence="4" type="ORF">PHYSODRAFT_529885</name>
</gene>
<dbReference type="InParanoid" id="G5AC86"/>
<dbReference type="PANTHER" id="PTHR10153">
    <property type="entry name" value="SMALL CONDUCTANCE CALCIUM-ACTIVATED POTASSIUM CHANNEL"/>
    <property type="match status" value="1"/>
</dbReference>
<feature type="chain" id="PRO_5003473243" description="Potassium channel domain-containing protein" evidence="2">
    <location>
        <begin position="17"/>
        <end position="398"/>
    </location>
</feature>
<dbReference type="KEGG" id="psoj:PHYSODRAFT_529885"/>
<dbReference type="Proteomes" id="UP000002640">
    <property type="component" value="Unassembled WGS sequence"/>
</dbReference>
<protein>
    <recommendedName>
        <fullName evidence="3">Potassium channel domain-containing protein</fullName>
    </recommendedName>
</protein>
<dbReference type="InterPro" id="IPR015449">
    <property type="entry name" value="K_chnl_Ca-activ_SK"/>
</dbReference>
<accession>G5AC86</accession>
<evidence type="ECO:0000256" key="1">
    <source>
        <dbReference type="SAM" id="Phobius"/>
    </source>
</evidence>
<dbReference type="EMBL" id="JH159163">
    <property type="protein sequence ID" value="EGZ06960.1"/>
    <property type="molecule type" value="Genomic_DNA"/>
</dbReference>
<dbReference type="InterPro" id="IPR013099">
    <property type="entry name" value="K_chnl_dom"/>
</dbReference>
<keyword evidence="2" id="KW-0732">Signal</keyword>
<evidence type="ECO:0000256" key="2">
    <source>
        <dbReference type="SAM" id="SignalP"/>
    </source>
</evidence>
<evidence type="ECO:0000313" key="4">
    <source>
        <dbReference type="EMBL" id="EGZ06960.1"/>
    </source>
</evidence>
<feature type="transmembrane region" description="Helical" evidence="1">
    <location>
        <begin position="246"/>
        <end position="267"/>
    </location>
</feature>